<keyword evidence="4" id="KW-0833">Ubl conjugation pathway</keyword>
<dbReference type="InterPro" id="IPR019559">
    <property type="entry name" value="Cullin_neddylation_domain"/>
</dbReference>
<reference evidence="11" key="1">
    <citation type="submission" date="2021-01" db="EMBL/GenBank/DDBJ databases">
        <authorList>
            <person name="Corre E."/>
            <person name="Pelletier E."/>
            <person name="Niang G."/>
            <person name="Scheremetjew M."/>
            <person name="Finn R."/>
            <person name="Kale V."/>
            <person name="Holt S."/>
            <person name="Cochrane G."/>
            <person name="Meng A."/>
            <person name="Brown T."/>
            <person name="Cohen L."/>
        </authorList>
    </citation>
    <scope>NUCLEOTIDE SEQUENCE</scope>
    <source>
        <strain evidence="11">CCMP645</strain>
    </source>
</reference>
<dbReference type="Pfam" id="PF10557">
    <property type="entry name" value="Cullin_Nedd8"/>
    <property type="match status" value="1"/>
</dbReference>
<comment type="pathway">
    <text evidence="1">Protein modification; protein ubiquitination.</text>
</comment>
<protein>
    <recommendedName>
        <fullName evidence="6">Cullin-4</fullName>
    </recommendedName>
</protein>
<evidence type="ECO:0000313" key="11">
    <source>
        <dbReference type="EMBL" id="CAE0760725.1"/>
    </source>
</evidence>
<dbReference type="Pfam" id="PF00888">
    <property type="entry name" value="Cullin"/>
    <property type="match status" value="1"/>
</dbReference>
<dbReference type="Gene3D" id="1.20.1310.10">
    <property type="entry name" value="Cullin Repeats"/>
    <property type="match status" value="4"/>
</dbReference>
<gene>
    <name evidence="10" type="ORF">PCAR00345_LOCUS13336</name>
    <name evidence="11" type="ORF">PCAR00345_LOCUS13337</name>
</gene>
<dbReference type="InterPro" id="IPR001373">
    <property type="entry name" value="Cullin_N"/>
</dbReference>
<evidence type="ECO:0000256" key="7">
    <source>
        <dbReference type="PROSITE-ProRule" id="PRU00330"/>
    </source>
</evidence>
<evidence type="ECO:0000256" key="2">
    <source>
        <dbReference type="ARBA" id="ARBA00006019"/>
    </source>
</evidence>
<dbReference type="InterPro" id="IPR036317">
    <property type="entry name" value="Cullin_homology_sf"/>
</dbReference>
<organism evidence="11">
    <name type="scientific">Chrysotila carterae</name>
    <name type="common">Marine alga</name>
    <name type="synonym">Syracosphaera carterae</name>
    <dbReference type="NCBI Taxonomy" id="13221"/>
    <lineage>
        <taxon>Eukaryota</taxon>
        <taxon>Haptista</taxon>
        <taxon>Haptophyta</taxon>
        <taxon>Prymnesiophyceae</taxon>
        <taxon>Isochrysidales</taxon>
        <taxon>Isochrysidaceae</taxon>
        <taxon>Chrysotila</taxon>
    </lineage>
</organism>
<dbReference type="PANTHER" id="PTHR11932">
    <property type="entry name" value="CULLIN"/>
    <property type="match status" value="1"/>
</dbReference>
<keyword evidence="3" id="KW-1017">Isopeptide bond</keyword>
<dbReference type="Pfam" id="PF26557">
    <property type="entry name" value="Cullin_AB"/>
    <property type="match status" value="1"/>
</dbReference>
<dbReference type="SUPFAM" id="SSF74788">
    <property type="entry name" value="Cullin repeat-like"/>
    <property type="match status" value="1"/>
</dbReference>
<feature type="domain" description="Cullin family profile" evidence="9">
    <location>
        <begin position="381"/>
        <end position="609"/>
    </location>
</feature>
<dbReference type="InterPro" id="IPR059120">
    <property type="entry name" value="Cullin-like_AB"/>
</dbReference>
<keyword evidence="5" id="KW-0832">Ubl conjugation</keyword>
<proteinExistence type="inferred from homology"/>
<dbReference type="SUPFAM" id="SSF75632">
    <property type="entry name" value="Cullin homology domain"/>
    <property type="match status" value="1"/>
</dbReference>
<dbReference type="AlphaFoldDB" id="A0A6S9UJW4"/>
<dbReference type="FunFam" id="1.20.1310.10:FF:000004">
    <property type="entry name" value="Cullin 4B"/>
    <property type="match status" value="1"/>
</dbReference>
<evidence type="ECO:0000313" key="10">
    <source>
        <dbReference type="EMBL" id="CAE0760724.1"/>
    </source>
</evidence>
<dbReference type="InterPro" id="IPR036388">
    <property type="entry name" value="WH-like_DNA-bd_sf"/>
</dbReference>
<dbReference type="EMBL" id="HBIZ01021129">
    <property type="protein sequence ID" value="CAE0760724.1"/>
    <property type="molecule type" value="Transcribed_RNA"/>
</dbReference>
<evidence type="ECO:0000256" key="1">
    <source>
        <dbReference type="ARBA" id="ARBA00004906"/>
    </source>
</evidence>
<dbReference type="FunFam" id="1.20.1310.10:FF:000035">
    <property type="entry name" value="Ubiquitin ligase subunit CulD, putative"/>
    <property type="match status" value="1"/>
</dbReference>
<dbReference type="FunFam" id="3.30.230.130:FF:000001">
    <property type="entry name" value="Cullin 4A"/>
    <property type="match status" value="1"/>
</dbReference>
<dbReference type="PROSITE" id="PS50069">
    <property type="entry name" value="CULLIN_2"/>
    <property type="match status" value="1"/>
</dbReference>
<evidence type="ECO:0000256" key="6">
    <source>
        <dbReference type="ARBA" id="ARBA00069613"/>
    </source>
</evidence>
<sequence>MRPVSSLASTSSTTRPSGARKICIKPLARKPALPANFEAETWAMLSSAVDAVHQKQPVPHSLEQLYRVVEDMCLQNLGPGVYTRLQDKCESHIRQSLDKLLGQTPDTLAFLTLMHACWTSHCEEMHTLRSVFLYLDRTYVRQTGKKSLWEMGLQIFRVHLTERPEIGVKARQGLLLLIEKERQGDQVERSLLHEVLRMLHDLGMYAAQFERHFLEATSNFYTAEAASKLQSIDVPAYLAHVKTRLLQEEQRVEHYLVSSTRKPLLHEVRQTLLAAHIDVILEKGFTQLIEATRLAELTTLYSLLAMVDALPKLRVCFAEYIKRVGAAMVADVEKERTLVQELLQFKEKLDLVLSRAFCANEQFSHSLKEAFEQFINIKQNRPAELVAAFLDSKLRVGNKGSSEEELEEILDKTMTIFRYIDGKDMFEAFYKKGLSKRLLLGKSASVDAEKSMISKLKAECGSGFTSKLEGMFKDVELSRDVMASFRDSPQAQQISPDVELSVHVLTQGYWPTYPPVEVRLPQEILELQEIFSSYYMSKHSGRRLQWYPSLGHCQLKAAFPKGKKELAVSLMQTMVLLLFNSADGMGFNEILQGTGIDEKELKVVMQSLACGKVRVLRKEPKGRDVADEDQFFFDDEFKHQLFRIKINSIQMRETEQENEQTTERVFQDRQYQIDAAIVRIMKARKALSHTLLLSELFTQLKFPLKAQDLKKRIESLIDREYLERDPAQAAGYRYLA</sequence>
<dbReference type="InterPro" id="IPR045093">
    <property type="entry name" value="Cullin"/>
</dbReference>
<dbReference type="FunFam" id="1.10.10.10:FF:000050">
    <property type="entry name" value="Cullin 4B"/>
    <property type="match status" value="1"/>
</dbReference>
<dbReference type="InterPro" id="IPR016157">
    <property type="entry name" value="Cullin_CS"/>
</dbReference>
<dbReference type="InterPro" id="IPR016158">
    <property type="entry name" value="Cullin_homology"/>
</dbReference>
<evidence type="ECO:0000259" key="9">
    <source>
        <dbReference type="PROSITE" id="PS50069"/>
    </source>
</evidence>
<dbReference type="EMBL" id="HBIZ01021130">
    <property type="protein sequence ID" value="CAE0760725.1"/>
    <property type="molecule type" value="Transcribed_RNA"/>
</dbReference>
<accession>A0A6S9UJW4</accession>
<dbReference type="FunFam" id="1.20.1310.10:FF:000024">
    <property type="entry name" value="Cullin-4 like"/>
    <property type="match status" value="1"/>
</dbReference>
<evidence type="ECO:0000256" key="8">
    <source>
        <dbReference type="RuleBase" id="RU003829"/>
    </source>
</evidence>
<dbReference type="SMART" id="SM00884">
    <property type="entry name" value="Cullin_Nedd8"/>
    <property type="match status" value="1"/>
</dbReference>
<dbReference type="GO" id="GO:0031461">
    <property type="term" value="C:cullin-RING ubiquitin ligase complex"/>
    <property type="evidence" value="ECO:0007669"/>
    <property type="project" value="InterPro"/>
</dbReference>
<dbReference type="GO" id="GO:0006511">
    <property type="term" value="P:ubiquitin-dependent protein catabolic process"/>
    <property type="evidence" value="ECO:0007669"/>
    <property type="project" value="InterPro"/>
</dbReference>
<name>A0A6S9UJW4_CHRCT</name>
<dbReference type="Gene3D" id="1.10.10.10">
    <property type="entry name" value="Winged helix-like DNA-binding domain superfamily/Winged helix DNA-binding domain"/>
    <property type="match status" value="1"/>
</dbReference>
<dbReference type="Gene3D" id="3.30.230.130">
    <property type="entry name" value="Cullin, Chain C, Domain 2"/>
    <property type="match status" value="1"/>
</dbReference>
<dbReference type="PROSITE" id="PS01256">
    <property type="entry name" value="CULLIN_1"/>
    <property type="match status" value="1"/>
</dbReference>
<evidence type="ECO:0000256" key="3">
    <source>
        <dbReference type="ARBA" id="ARBA00022499"/>
    </source>
</evidence>
<dbReference type="SMART" id="SM00182">
    <property type="entry name" value="CULLIN"/>
    <property type="match status" value="1"/>
</dbReference>
<evidence type="ECO:0000256" key="5">
    <source>
        <dbReference type="ARBA" id="ARBA00022843"/>
    </source>
</evidence>
<evidence type="ECO:0000256" key="4">
    <source>
        <dbReference type="ARBA" id="ARBA00022786"/>
    </source>
</evidence>
<dbReference type="SUPFAM" id="SSF46785">
    <property type="entry name" value="Winged helix' DNA-binding domain"/>
    <property type="match status" value="1"/>
</dbReference>
<dbReference type="FunFam" id="1.20.1310.10:FF:000001">
    <property type="entry name" value="Cullin 3"/>
    <property type="match status" value="1"/>
</dbReference>
<dbReference type="InterPro" id="IPR036390">
    <property type="entry name" value="WH_DNA-bd_sf"/>
</dbReference>
<dbReference type="GO" id="GO:0031625">
    <property type="term" value="F:ubiquitin protein ligase binding"/>
    <property type="evidence" value="ECO:0007669"/>
    <property type="project" value="InterPro"/>
</dbReference>
<dbReference type="GO" id="GO:0005634">
    <property type="term" value="C:nucleus"/>
    <property type="evidence" value="ECO:0007669"/>
    <property type="project" value="UniProtKB-ARBA"/>
</dbReference>
<dbReference type="InterPro" id="IPR016159">
    <property type="entry name" value="Cullin_repeat-like_dom_sf"/>
</dbReference>
<comment type="similarity">
    <text evidence="2 7 8">Belongs to the cullin family.</text>
</comment>